<dbReference type="RefSeq" id="XP_003103898.2">
    <property type="nucleotide sequence ID" value="XM_003103850.2"/>
</dbReference>
<dbReference type="FunCoup" id="E3MIW8">
    <property type="interactions" value="359"/>
</dbReference>
<keyword evidence="1" id="KW-0472">Membrane</keyword>
<evidence type="ECO:0000313" key="3">
    <source>
        <dbReference type="Proteomes" id="UP000008281"/>
    </source>
</evidence>
<reference evidence="2" key="1">
    <citation type="submission" date="2007-07" db="EMBL/GenBank/DDBJ databases">
        <title>PCAP assembly of the Caenorhabditis remanei genome.</title>
        <authorList>
            <consortium name="The Caenorhabditis remanei Sequencing Consortium"/>
            <person name="Wilson R.K."/>
        </authorList>
    </citation>
    <scope>NUCLEOTIDE SEQUENCE [LARGE SCALE GENOMIC DNA]</scope>
    <source>
        <strain evidence="2">PB4641</strain>
    </source>
</reference>
<dbReference type="AlphaFoldDB" id="E3MIW8"/>
<keyword evidence="3" id="KW-1185">Reference proteome</keyword>
<keyword evidence="1" id="KW-0812">Transmembrane</keyword>
<dbReference type="PANTHER" id="PTHR22941">
    <property type="entry name" value="SERPENTINE RECEPTOR"/>
    <property type="match status" value="1"/>
</dbReference>
<accession>E3MIW8</accession>
<dbReference type="HOGENOM" id="CLU_042960_0_0_1"/>
<name>E3MIW8_CAERE</name>
<protein>
    <recommendedName>
        <fullName evidence="4">Serpentine Receptor, class H</fullName>
    </recommendedName>
</protein>
<feature type="transmembrane region" description="Helical" evidence="1">
    <location>
        <begin position="155"/>
        <end position="174"/>
    </location>
</feature>
<gene>
    <name evidence="2" type="ORF">CRE_09563</name>
</gene>
<proteinExistence type="predicted"/>
<dbReference type="OrthoDB" id="5854902at2759"/>
<evidence type="ECO:0000256" key="1">
    <source>
        <dbReference type="SAM" id="Phobius"/>
    </source>
</evidence>
<dbReference type="InterPro" id="IPR053220">
    <property type="entry name" value="Nematode_rcpt-like_serp_H"/>
</dbReference>
<evidence type="ECO:0000313" key="2">
    <source>
        <dbReference type="EMBL" id="EFP03489.1"/>
    </source>
</evidence>
<dbReference type="Pfam" id="PF10318">
    <property type="entry name" value="7TM_GPCR_Srh"/>
    <property type="match status" value="1"/>
</dbReference>
<dbReference type="OMA" id="WCTINAI"/>
<feature type="transmembrane region" description="Helical" evidence="1">
    <location>
        <begin position="33"/>
        <end position="56"/>
    </location>
</feature>
<organism evidence="3">
    <name type="scientific">Caenorhabditis remanei</name>
    <name type="common">Caenorhabditis vulgaris</name>
    <dbReference type="NCBI Taxonomy" id="31234"/>
    <lineage>
        <taxon>Eukaryota</taxon>
        <taxon>Metazoa</taxon>
        <taxon>Ecdysozoa</taxon>
        <taxon>Nematoda</taxon>
        <taxon>Chromadorea</taxon>
        <taxon>Rhabditida</taxon>
        <taxon>Rhabditina</taxon>
        <taxon>Rhabditomorpha</taxon>
        <taxon>Rhabditoidea</taxon>
        <taxon>Rhabditidae</taxon>
        <taxon>Peloderinae</taxon>
        <taxon>Caenorhabditis</taxon>
    </lineage>
</organism>
<dbReference type="KEGG" id="crq:GCK72_007203"/>
<dbReference type="eggNOG" id="ENOG502R031">
    <property type="taxonomic scope" value="Eukaryota"/>
</dbReference>
<evidence type="ECO:0008006" key="4">
    <source>
        <dbReference type="Google" id="ProtNLM"/>
    </source>
</evidence>
<dbReference type="GeneID" id="9802139"/>
<sequence length="350" mass="39914">MSENIDPISQYYKNVYPSICTPDDRFLASKQGFVYTCRVIELIAFPIQILSTYCILKKTPESMKPVKTSLINLNIWCTINAITFAFFICPFLCYPYFAGFSIGILSSLGMSMSTQFFILIAINSVMVISVIMLFENRSSLIHRNKFRFKTETDRILWIIANAVGCGGTIGPVFFNLPEQLEAKLLILKGVPCPAKEFFTEPIQVLTTEGFWNTYMTVTCTFIYILLIFQLIFFTSCCVYYLFISKTSQVSSQTRRIQVRGFYGIVFQTVIPILLMMIPLTIFANKKKDGSYDQVQNNVMIVTVCIQNGATSLSILLVHHPYRKFLKSLFWSSKKNETSVVHVTSEVSTRN</sequence>
<dbReference type="InParanoid" id="E3MIW8"/>
<dbReference type="PANTHER" id="PTHR22941:SF34">
    <property type="entry name" value="SERPENTINE RECEPTOR, CLASS H-RELATED"/>
    <property type="match status" value="1"/>
</dbReference>
<dbReference type="STRING" id="31234.E3MIW8"/>
<feature type="transmembrane region" description="Helical" evidence="1">
    <location>
        <begin position="221"/>
        <end position="242"/>
    </location>
</feature>
<dbReference type="EMBL" id="DS268449">
    <property type="protein sequence ID" value="EFP03489.1"/>
    <property type="molecule type" value="Genomic_DNA"/>
</dbReference>
<dbReference type="InterPro" id="IPR019422">
    <property type="entry name" value="7TM_GPCR_serpentine_rcpt_Srh"/>
</dbReference>
<dbReference type="Proteomes" id="UP000008281">
    <property type="component" value="Unassembled WGS sequence"/>
</dbReference>
<feature type="transmembrane region" description="Helical" evidence="1">
    <location>
        <begin position="298"/>
        <end position="317"/>
    </location>
</feature>
<feature type="transmembrane region" description="Helical" evidence="1">
    <location>
        <begin position="77"/>
        <end position="97"/>
    </location>
</feature>
<keyword evidence="1" id="KW-1133">Transmembrane helix</keyword>
<feature type="transmembrane region" description="Helical" evidence="1">
    <location>
        <begin position="262"/>
        <end position="283"/>
    </location>
</feature>
<dbReference type="CTD" id="9802139"/>
<feature type="transmembrane region" description="Helical" evidence="1">
    <location>
        <begin position="117"/>
        <end position="134"/>
    </location>
</feature>